<dbReference type="Pfam" id="PF02536">
    <property type="entry name" value="mTERF"/>
    <property type="match status" value="3"/>
</dbReference>
<dbReference type="Proteomes" id="UP000886520">
    <property type="component" value="Chromosome 16"/>
</dbReference>
<dbReference type="GO" id="GO:0003676">
    <property type="term" value="F:nucleic acid binding"/>
    <property type="evidence" value="ECO:0007669"/>
    <property type="project" value="InterPro"/>
</dbReference>
<dbReference type="PANTHER" id="PTHR13068">
    <property type="entry name" value="CGI-12 PROTEIN-RELATED"/>
    <property type="match status" value="1"/>
</dbReference>
<dbReference type="SMART" id="SM00733">
    <property type="entry name" value="Mterf"/>
    <property type="match status" value="9"/>
</dbReference>
<keyword evidence="5" id="KW-1185">Reference proteome</keyword>
<accession>A0A9D4ZAW4</accession>
<dbReference type="OrthoDB" id="637682at2759"/>
<dbReference type="Gene3D" id="1.25.70.10">
    <property type="entry name" value="Transcription termination factor 3, mitochondrial"/>
    <property type="match status" value="2"/>
</dbReference>
<dbReference type="EMBL" id="JABFUD020000016">
    <property type="protein sequence ID" value="KAI5068708.1"/>
    <property type="molecule type" value="Genomic_DNA"/>
</dbReference>
<evidence type="ECO:0000256" key="1">
    <source>
        <dbReference type="ARBA" id="ARBA00007692"/>
    </source>
</evidence>
<name>A0A9D4ZAW4_ADICA</name>
<proteinExistence type="inferred from homology"/>
<gene>
    <name evidence="4" type="ORF">GOP47_0017053</name>
</gene>
<dbReference type="AlphaFoldDB" id="A0A9D4ZAW4"/>
<comment type="similarity">
    <text evidence="1">Belongs to the mTERF family.</text>
</comment>
<dbReference type="InterPro" id="IPR038538">
    <property type="entry name" value="MTERF_sf"/>
</dbReference>
<keyword evidence="2" id="KW-0806">Transcription termination</keyword>
<evidence type="ECO:0000313" key="5">
    <source>
        <dbReference type="Proteomes" id="UP000886520"/>
    </source>
</evidence>
<protein>
    <submittedName>
        <fullName evidence="4">Uncharacterized protein</fullName>
    </submittedName>
</protein>
<keyword evidence="3" id="KW-0809">Transit peptide</keyword>
<evidence type="ECO:0000313" key="4">
    <source>
        <dbReference type="EMBL" id="KAI5068708.1"/>
    </source>
</evidence>
<reference evidence="4" key="1">
    <citation type="submission" date="2021-01" db="EMBL/GenBank/DDBJ databases">
        <title>Adiantum capillus-veneris genome.</title>
        <authorList>
            <person name="Fang Y."/>
            <person name="Liao Q."/>
        </authorList>
    </citation>
    <scope>NUCLEOTIDE SEQUENCE</scope>
    <source>
        <strain evidence="4">H3</strain>
        <tissue evidence="4">Leaf</tissue>
    </source>
</reference>
<sequence length="689" mass="77041">MAILLLARSARLAKHASRFLFSRSSASASSFSMVTRLGSDCKRQCIFPRHMRHISGSSFAEKVNIQEKDVDDAVPSIANVASFTVQEYMIDGDIMHGDTNVKVLTIAETFQSNKCDVVEGHEMVPTPGNAGVIVGAKNVASTELSENDSSTVDTKLVENETKAAGDFVNDDNTPEFAIMHVAHLLGILEYENLTALKNLSGSQDEIFSNLSFLISVGFTEKQLIDTISMHPSLMTMDLNKSLNRVLKCLQKVELDASFLRQVLTVVPGLVPLLAKRPLQERVKALRELEFPDEDIGTLLKRLGTNQLERFLTLPVEKIEPAFTFLTDNIYLRNSEAIKLVINFPSVMLRDVEQDYASKLKVLKEVFAELKKAKSVFTSLPELLARKTDALEETLLCLKDMVKDAKKLSNIIMTTPSILSHRKSGIEQVSEFLQSLGFDVKASVSLIGREPYIVDCARDRLLKHVEFLRSKGFDENAIRSLMESSTGLFFRSLEKRVVPKINFLEKQGITGESLQKYVKSRPQVCDRSLKRSMNPTFDFLLSLGFEKKSSSLKNALKVVLPHSHKSLQLRVNNIIGLGIDAADVHKMVREEPSILVTPEAALNKRVNFLLKMMKRPVQDLVKCPVFLTSSIDRVVMPRWKVFEWLSSKGLLRESSLSALVETDEALFMKKYVIAHPEALSIYRGSPSVSS</sequence>
<evidence type="ECO:0000256" key="2">
    <source>
        <dbReference type="ARBA" id="ARBA00022472"/>
    </source>
</evidence>
<keyword evidence="2" id="KW-0805">Transcription regulation</keyword>
<organism evidence="4 5">
    <name type="scientific">Adiantum capillus-veneris</name>
    <name type="common">Maidenhair fern</name>
    <dbReference type="NCBI Taxonomy" id="13818"/>
    <lineage>
        <taxon>Eukaryota</taxon>
        <taxon>Viridiplantae</taxon>
        <taxon>Streptophyta</taxon>
        <taxon>Embryophyta</taxon>
        <taxon>Tracheophyta</taxon>
        <taxon>Polypodiopsida</taxon>
        <taxon>Polypodiidae</taxon>
        <taxon>Polypodiales</taxon>
        <taxon>Pteridineae</taxon>
        <taxon>Pteridaceae</taxon>
        <taxon>Vittarioideae</taxon>
        <taxon>Adiantum</taxon>
    </lineage>
</organism>
<dbReference type="InterPro" id="IPR003690">
    <property type="entry name" value="MTERF"/>
</dbReference>
<dbReference type="GO" id="GO:0006353">
    <property type="term" value="P:DNA-templated transcription termination"/>
    <property type="evidence" value="ECO:0007669"/>
    <property type="project" value="UniProtKB-KW"/>
</dbReference>
<evidence type="ECO:0000256" key="3">
    <source>
        <dbReference type="ARBA" id="ARBA00022946"/>
    </source>
</evidence>
<comment type="caution">
    <text evidence="4">The sequence shown here is derived from an EMBL/GenBank/DDBJ whole genome shotgun (WGS) entry which is preliminary data.</text>
</comment>
<keyword evidence="2" id="KW-0804">Transcription</keyword>
<dbReference type="PANTHER" id="PTHR13068:SF173">
    <property type="entry name" value="EMB|CAB62602.1"/>
    <property type="match status" value="1"/>
</dbReference>